<dbReference type="OrthoDB" id="6375235at2759"/>
<dbReference type="InterPro" id="IPR005135">
    <property type="entry name" value="Endo/exonuclease/phosphatase"/>
</dbReference>
<sequence length="1660" mass="188693">MEVNGEDPDYEFSTRESMNIEDPTENTTQLKRKGTDNHTIRVNPRLSDRFSSPASGAPIIIQLVSEPCSFRLMNLTEKKSLIAGIIDIIGQVRPGTKWTQRGELYIYPTTNKQKNLLLQQKAVKQFQISCSLCKSEQEVRGVIYNVPPNNTEEELLSLLANQGVKKVKRFAKRGPNNTTTSSTMVTLYFDTTHLPREVIIAHEVFLVKKFIPRPYLCRKCWVFGHPEESCPVVQVCRTCACAHEEDQQCTSPPKCPTCEGNDHEAGTAACPIFARRQEIIKFAYVNNMSVTEAGKLHSSSPKPTAQQQIPRHHTNEDAPTRQEIDDLKAQIEELRRAATSQGIPSDIDTRLGKVEQEITTIKTQLEPIMELEAQMATGFSSLDNRLTMMCAITKKNNQTMTPPIKIIQWNARGLYRSRLEEFKNHLRIHNPHIVLLSETHWKDEYKVKFSAYNSFTKNRGSQGGGVAILIKKNFQSTTLDVPSNENLEAVGAIIKLKDNEEIELISAYCPNGNRCAYEELEKLLKKPGNSAIVGGDLNAHADLWEDGYHTNTSGRNLKQFLQDDDKLILITPKNLGTRPSQNDNRSATIDLTLCTPNLAHLSTAVTGPYWGSDHLPVIIDLSINSTPNAPHNPTWKFKESWQEWNEEIETQLKATQKNQNAETSYNTLYAAMMNANNIFFAPNRKTHPRESQKPWWTKECKAAAKQARKAYQVWRSTLLQTDKTHLNKMEAIKKRTILESKNSSWERHIDSLDGKNTSKFWKFAKTMMNGRRETINAPLNNQKGEQTRDPVEKANIFLEQFSPIDDDIPPTRPEQVKEIEKQIKNPDAEPLNSNFTIQELTRSLSQLPDKAMGLDRIHNRMLKNLNGGNRKSLLTTINLMFREGYIPKDWKCAIVTPILKPGNPPGEAESYRPVSLTSCLGKVMEKMINNRLKWHLDQLNILPKVQTGFRRGCTTTDNLIRIESAIKSGFNSSHPTTAIFLDISKAYDNTWIEGLLFKLTKANVKGRTLKWLQNFLTGRGIRTRVNNNLSEERKISKGVPQGSVLSPLLFNVMLADFPIPEEGCETSLFADDIAIYSTAKTKAATTIPLQLQLNKIEEWATKWNFKFSVSKCASLTFTRKRNKDPPQQFKLNGAVISEVLQYKFLGIIMDHKLSWEPQIQATTNKILRRANLIRMMTYGKNTLKIPLLIRIFKAMIRSAYDYGSTILTTIPKTRLEKLEQAQNQILRTIIGCFKSTPKALLNIETGIYPVKDRWDQLAYNYFLRLNEKPWNPAYGTIQELTRRQTTWKTNSTPAAITHLRKLDPTGKNFFKRPSSQTPEVEPLPPWKHFSIPTNYFPLTKKQATESNQTNQLFNSLTRNPNTNHLEVYTDGSVCETTKTASCAFHIPKKKENEAWLLKNSTNSFNAELYAIRQALYHLNKYEMDSATIFTDSKSSIQAISNFKWESSPAIPEIIKQIFNLNASGTRITLTWIPSHAGIVGNEIADQLATNIRKDRRNATTKTITNKIDVRQNIATAKANHKNITFQKLKTQSTNMAVTSRECFGYLPWHTNKKRTIQSALFRLRSGHNKLNHFISRLEPETLADCPNGCPEREDATHVLLHCQHYTEARSEMERNLSPLNIPPGLPTLLGLNSSIPKHTQNQIAAHLISFLISTKLIERI</sequence>
<dbReference type="InterPro" id="IPR036397">
    <property type="entry name" value="RNaseH_sf"/>
</dbReference>
<dbReference type="EMBL" id="LRGB01002094">
    <property type="protein sequence ID" value="KZS09240.1"/>
    <property type="molecule type" value="Genomic_DNA"/>
</dbReference>
<dbReference type="Pfam" id="PF00078">
    <property type="entry name" value="RVT_1"/>
    <property type="match status" value="1"/>
</dbReference>
<dbReference type="CDD" id="cd09276">
    <property type="entry name" value="Rnase_HI_RT_non_LTR"/>
    <property type="match status" value="1"/>
</dbReference>
<dbReference type="SUPFAM" id="SSF53098">
    <property type="entry name" value="Ribonuclease H-like"/>
    <property type="match status" value="1"/>
</dbReference>
<feature type="domain" description="Reverse transcriptase" evidence="2">
    <location>
        <begin position="879"/>
        <end position="1149"/>
    </location>
</feature>
<keyword evidence="5" id="KW-1185">Reference proteome</keyword>
<reference evidence="4 5" key="1">
    <citation type="submission" date="2016-03" db="EMBL/GenBank/DDBJ databases">
        <title>EvidentialGene: Evidence-directed Construction of Genes on Genomes.</title>
        <authorList>
            <person name="Gilbert D.G."/>
            <person name="Choi J.-H."/>
            <person name="Mockaitis K."/>
            <person name="Colbourne J."/>
            <person name="Pfrender M."/>
        </authorList>
    </citation>
    <scope>NUCLEOTIDE SEQUENCE [LARGE SCALE GENOMIC DNA]</scope>
    <source>
        <strain evidence="4 5">Xinb3</strain>
        <tissue evidence="4">Complete organism</tissue>
    </source>
</reference>
<dbReference type="GO" id="GO:0004523">
    <property type="term" value="F:RNA-DNA hybrid ribonuclease activity"/>
    <property type="evidence" value="ECO:0007669"/>
    <property type="project" value="InterPro"/>
</dbReference>
<dbReference type="STRING" id="35525.A0A162ED23"/>
<dbReference type="Pfam" id="PF00075">
    <property type="entry name" value="RNase_H"/>
    <property type="match status" value="1"/>
</dbReference>
<evidence type="ECO:0000259" key="2">
    <source>
        <dbReference type="PROSITE" id="PS50878"/>
    </source>
</evidence>
<dbReference type="CDD" id="cd01650">
    <property type="entry name" value="RT_nLTR_like"/>
    <property type="match status" value="1"/>
</dbReference>
<dbReference type="GO" id="GO:0003676">
    <property type="term" value="F:nucleic acid binding"/>
    <property type="evidence" value="ECO:0007669"/>
    <property type="project" value="InterPro"/>
</dbReference>
<dbReference type="GO" id="GO:0071897">
    <property type="term" value="P:DNA biosynthetic process"/>
    <property type="evidence" value="ECO:0007669"/>
    <property type="project" value="UniProtKB-ARBA"/>
</dbReference>
<dbReference type="InterPro" id="IPR036691">
    <property type="entry name" value="Endo/exonu/phosph_ase_sf"/>
</dbReference>
<dbReference type="Proteomes" id="UP000076858">
    <property type="component" value="Unassembled WGS sequence"/>
</dbReference>
<dbReference type="PROSITE" id="PS50878">
    <property type="entry name" value="RT_POL"/>
    <property type="match status" value="1"/>
</dbReference>
<gene>
    <name evidence="4" type="ORF">APZ42_026588</name>
</gene>
<feature type="compositionally biased region" description="Acidic residues" evidence="1">
    <location>
        <begin position="1"/>
        <end position="10"/>
    </location>
</feature>
<dbReference type="InterPro" id="IPR000477">
    <property type="entry name" value="RT_dom"/>
</dbReference>
<feature type="region of interest" description="Disordered" evidence="1">
    <location>
        <begin position="293"/>
        <end position="321"/>
    </location>
</feature>
<proteinExistence type="predicted"/>
<dbReference type="InterPro" id="IPR012337">
    <property type="entry name" value="RNaseH-like_sf"/>
</dbReference>
<dbReference type="InterPro" id="IPR052560">
    <property type="entry name" value="RdDP_mobile_element"/>
</dbReference>
<dbReference type="InterPro" id="IPR043502">
    <property type="entry name" value="DNA/RNA_pol_sf"/>
</dbReference>
<evidence type="ECO:0000256" key="1">
    <source>
        <dbReference type="SAM" id="MobiDB-lite"/>
    </source>
</evidence>
<dbReference type="PANTHER" id="PTHR36688">
    <property type="entry name" value="ENDO/EXONUCLEASE/PHOSPHATASE DOMAIN-CONTAINING PROTEIN"/>
    <property type="match status" value="1"/>
</dbReference>
<feature type="region of interest" description="Disordered" evidence="1">
    <location>
        <begin position="1"/>
        <end position="36"/>
    </location>
</feature>
<protein>
    <recommendedName>
        <fullName evidence="6">Pol-like protein</fullName>
    </recommendedName>
</protein>
<comment type="caution">
    <text evidence="4">The sequence shown here is derived from an EMBL/GenBank/DDBJ whole genome shotgun (WGS) entry which is preliminary data.</text>
</comment>
<organism evidence="4 5">
    <name type="scientific">Daphnia magna</name>
    <dbReference type="NCBI Taxonomy" id="35525"/>
    <lineage>
        <taxon>Eukaryota</taxon>
        <taxon>Metazoa</taxon>
        <taxon>Ecdysozoa</taxon>
        <taxon>Arthropoda</taxon>
        <taxon>Crustacea</taxon>
        <taxon>Branchiopoda</taxon>
        <taxon>Diplostraca</taxon>
        <taxon>Cladocera</taxon>
        <taxon>Anomopoda</taxon>
        <taxon>Daphniidae</taxon>
        <taxon>Daphnia</taxon>
    </lineage>
</organism>
<evidence type="ECO:0000313" key="4">
    <source>
        <dbReference type="EMBL" id="KZS09240.1"/>
    </source>
</evidence>
<dbReference type="SUPFAM" id="SSF56672">
    <property type="entry name" value="DNA/RNA polymerases"/>
    <property type="match status" value="1"/>
</dbReference>
<dbReference type="Gene3D" id="3.30.420.10">
    <property type="entry name" value="Ribonuclease H-like superfamily/Ribonuclease H"/>
    <property type="match status" value="1"/>
</dbReference>
<dbReference type="PANTHER" id="PTHR36688:SF2">
    <property type="entry name" value="ENDONUCLEASE_EXONUCLEASE_PHOSPHATASE DOMAIN-CONTAINING PROTEIN"/>
    <property type="match status" value="1"/>
</dbReference>
<feature type="compositionally biased region" description="Polar residues" evidence="1">
    <location>
        <begin position="297"/>
        <end position="309"/>
    </location>
</feature>
<feature type="domain" description="RNase H type-1" evidence="3">
    <location>
        <begin position="1361"/>
        <end position="1493"/>
    </location>
</feature>
<dbReference type="GO" id="GO:0042575">
    <property type="term" value="C:DNA polymerase complex"/>
    <property type="evidence" value="ECO:0007669"/>
    <property type="project" value="UniProtKB-ARBA"/>
</dbReference>
<dbReference type="SUPFAM" id="SSF56219">
    <property type="entry name" value="DNase I-like"/>
    <property type="match status" value="1"/>
</dbReference>
<accession>A0A162ED23</accession>
<dbReference type="Pfam" id="PF14529">
    <property type="entry name" value="Exo_endo_phos_2"/>
    <property type="match status" value="1"/>
</dbReference>
<evidence type="ECO:0008006" key="6">
    <source>
        <dbReference type="Google" id="ProtNLM"/>
    </source>
</evidence>
<name>A0A162ED23_9CRUS</name>
<dbReference type="Gene3D" id="3.60.10.10">
    <property type="entry name" value="Endonuclease/exonuclease/phosphatase"/>
    <property type="match status" value="1"/>
</dbReference>
<dbReference type="PROSITE" id="PS50879">
    <property type="entry name" value="RNASE_H_1"/>
    <property type="match status" value="1"/>
</dbReference>
<evidence type="ECO:0000259" key="3">
    <source>
        <dbReference type="PROSITE" id="PS50879"/>
    </source>
</evidence>
<dbReference type="InterPro" id="IPR002156">
    <property type="entry name" value="RNaseH_domain"/>
</dbReference>
<evidence type="ECO:0000313" key="5">
    <source>
        <dbReference type="Proteomes" id="UP000076858"/>
    </source>
</evidence>